<dbReference type="InterPro" id="IPR029039">
    <property type="entry name" value="Flavoprotein-like_sf"/>
</dbReference>
<dbReference type="GO" id="GO:0016491">
    <property type="term" value="F:oxidoreductase activity"/>
    <property type="evidence" value="ECO:0007669"/>
    <property type="project" value="InterPro"/>
</dbReference>
<keyword evidence="2" id="KW-0288">FMN</keyword>
<evidence type="ECO:0000313" key="5">
    <source>
        <dbReference type="Proteomes" id="UP000525298"/>
    </source>
</evidence>
<dbReference type="PANTHER" id="PTHR43278:SF1">
    <property type="entry name" value="IRON-SULFUR FLAVOPROTEIN MJ1083"/>
    <property type="match status" value="1"/>
</dbReference>
<dbReference type="Gene3D" id="3.40.50.360">
    <property type="match status" value="1"/>
</dbReference>
<accession>A0A7W0CBS9</accession>
<evidence type="ECO:0000256" key="2">
    <source>
        <dbReference type="ARBA" id="ARBA00022643"/>
    </source>
</evidence>
<dbReference type="RefSeq" id="WP_220128412.1">
    <property type="nucleotide sequence ID" value="NZ_JACDUS010000012.1"/>
</dbReference>
<dbReference type="Proteomes" id="UP000525298">
    <property type="component" value="Unassembled WGS sequence"/>
</dbReference>
<protein>
    <submittedName>
        <fullName evidence="4">Multimeric flavodoxin WrbA</fullName>
    </submittedName>
</protein>
<dbReference type="EMBL" id="JACDUS010000012">
    <property type="protein sequence ID" value="MBA2882788.1"/>
    <property type="molecule type" value="Genomic_DNA"/>
</dbReference>
<keyword evidence="1" id="KW-0285">Flavoprotein</keyword>
<reference evidence="4 5" key="1">
    <citation type="submission" date="2020-07" db="EMBL/GenBank/DDBJ databases">
        <title>Genomic Encyclopedia of Type Strains, Phase IV (KMG-IV): sequencing the most valuable type-strain genomes for metagenomic binning, comparative biology and taxonomic classification.</title>
        <authorList>
            <person name="Goeker M."/>
        </authorList>
    </citation>
    <scope>NUCLEOTIDE SEQUENCE [LARGE SCALE GENOMIC DNA]</scope>
    <source>
        <strain evidence="4 5">DSM 17721</strain>
    </source>
</reference>
<dbReference type="PANTHER" id="PTHR43278">
    <property type="entry name" value="NAD(P)H-DEPENDENT FMN-CONTAINING OXIDOREDUCTASE YWQN-RELATED"/>
    <property type="match status" value="1"/>
</dbReference>
<evidence type="ECO:0000313" key="4">
    <source>
        <dbReference type="EMBL" id="MBA2882788.1"/>
    </source>
</evidence>
<comment type="caution">
    <text evidence="4">The sequence shown here is derived from an EMBL/GenBank/DDBJ whole genome shotgun (WGS) entry which is preliminary data.</text>
</comment>
<dbReference type="AlphaFoldDB" id="A0A7W0CBS9"/>
<dbReference type="InterPro" id="IPR051796">
    <property type="entry name" value="ISF_SsuE-like"/>
</dbReference>
<evidence type="ECO:0000259" key="3">
    <source>
        <dbReference type="Pfam" id="PF03358"/>
    </source>
</evidence>
<dbReference type="SUPFAM" id="SSF52218">
    <property type="entry name" value="Flavoproteins"/>
    <property type="match status" value="1"/>
</dbReference>
<organism evidence="4 5">
    <name type="scientific">Desulfosalsimonas propionicica</name>
    <dbReference type="NCBI Taxonomy" id="332175"/>
    <lineage>
        <taxon>Bacteria</taxon>
        <taxon>Pseudomonadati</taxon>
        <taxon>Thermodesulfobacteriota</taxon>
        <taxon>Desulfobacteria</taxon>
        <taxon>Desulfobacterales</taxon>
        <taxon>Desulfosalsimonadaceae</taxon>
        <taxon>Desulfosalsimonas</taxon>
    </lineage>
</organism>
<gene>
    <name evidence="4" type="ORF">HNR65_003143</name>
</gene>
<dbReference type="InterPro" id="IPR005025">
    <property type="entry name" value="FMN_Rdtase-like_dom"/>
</dbReference>
<name>A0A7W0CBS9_9BACT</name>
<keyword evidence="5" id="KW-1185">Reference proteome</keyword>
<proteinExistence type="predicted"/>
<evidence type="ECO:0000256" key="1">
    <source>
        <dbReference type="ARBA" id="ARBA00022630"/>
    </source>
</evidence>
<sequence>MAIKIIGVSCSPRKKQSTRFAIETCLLKIQEEFSHVEIELIDLAQLTIHGCISCEQCKNGLKCSQEDDFQHLIPKLSDPRLGGLILATPVYFGTMSSQAKSFLDRCVVLRRNGALLRNVVGGVIAVGGFRHGGQETAIHSVHAAMFIQDMIIVGDGHSTFHFGGTLWSGHPDGYDQDTFGKETLYNLGKRVTEVALTIKQE</sequence>
<dbReference type="Pfam" id="PF03358">
    <property type="entry name" value="FMN_red"/>
    <property type="match status" value="1"/>
</dbReference>
<feature type="domain" description="NADPH-dependent FMN reductase-like" evidence="3">
    <location>
        <begin position="3"/>
        <end position="162"/>
    </location>
</feature>